<proteinExistence type="predicted"/>
<evidence type="ECO:0000256" key="1">
    <source>
        <dbReference type="ARBA" id="ARBA00022692"/>
    </source>
</evidence>
<keyword evidence="2" id="KW-1133">Transmembrane helix</keyword>
<organism evidence="4 5">
    <name type="scientific">Bacillus carboniphilus</name>
    <dbReference type="NCBI Taxonomy" id="86663"/>
    <lineage>
        <taxon>Bacteria</taxon>
        <taxon>Bacillati</taxon>
        <taxon>Bacillota</taxon>
        <taxon>Bacilli</taxon>
        <taxon>Bacillales</taxon>
        <taxon>Bacillaceae</taxon>
        <taxon>Bacillus</taxon>
    </lineage>
</organism>
<dbReference type="Proteomes" id="UP001197974">
    <property type="component" value="Chromosome"/>
</dbReference>
<dbReference type="InterPro" id="IPR004995">
    <property type="entry name" value="Spore_Ger"/>
</dbReference>
<evidence type="ECO:0000256" key="2">
    <source>
        <dbReference type="ARBA" id="ARBA00022989"/>
    </source>
</evidence>
<reference evidence="4 5" key="1">
    <citation type="submission" date="2023-06" db="EMBL/GenBank/DDBJ databases">
        <title>Five Gram-positive bacteria isolated from mangrove sediments in Shenzhen, Guangdong, China.</title>
        <authorList>
            <person name="Yu S."/>
            <person name="Zheng W."/>
            <person name="Huang Y."/>
        </authorList>
    </citation>
    <scope>NUCLEOTIDE SEQUENCE [LARGE SCALE GENOMIC DNA]</scope>
    <source>
        <strain evidence="4 5">SaN35-3</strain>
    </source>
</reference>
<dbReference type="EMBL" id="CP129013">
    <property type="protein sequence ID" value="WLR43155.1"/>
    <property type="molecule type" value="Genomic_DNA"/>
</dbReference>
<name>A0ABY9JXI8_9BACI</name>
<keyword evidence="5" id="KW-1185">Reference proteome</keyword>
<dbReference type="Pfam" id="PF03323">
    <property type="entry name" value="GerA"/>
    <property type="match status" value="1"/>
</dbReference>
<gene>
    <name evidence="4" type="ORF">LC087_02815</name>
</gene>
<accession>A0ABY9JXI8</accession>
<sequence>MFLRRKKIKLKTQERWEELTSSKEQEKTLPTTSAEELTKLLKDELGNYEDFVSRKVETQGQVIMVYYLSLLVETDIVNEDILRSIIRSEKVIEEVSDLFSVITSNKLSVEKDYKKIVSSIRKGFSFVFL</sequence>
<protein>
    <submittedName>
        <fullName evidence="4">Spore germination protein</fullName>
    </submittedName>
</protein>
<evidence type="ECO:0000313" key="5">
    <source>
        <dbReference type="Proteomes" id="UP001197974"/>
    </source>
</evidence>
<evidence type="ECO:0000313" key="4">
    <source>
        <dbReference type="EMBL" id="WLR43155.1"/>
    </source>
</evidence>
<keyword evidence="3" id="KW-0472">Membrane</keyword>
<evidence type="ECO:0000256" key="3">
    <source>
        <dbReference type="ARBA" id="ARBA00023136"/>
    </source>
</evidence>
<dbReference type="RefSeq" id="WP_306019946.1">
    <property type="nucleotide sequence ID" value="NZ_CP129013.1"/>
</dbReference>
<keyword evidence="1" id="KW-0812">Transmembrane</keyword>